<feature type="compositionally biased region" description="Basic residues" evidence="1">
    <location>
        <begin position="127"/>
        <end position="138"/>
    </location>
</feature>
<dbReference type="Proteomes" id="UP000697107">
    <property type="component" value="Unassembled WGS sequence"/>
</dbReference>
<dbReference type="AlphaFoldDB" id="A0A8T1F2R3"/>
<dbReference type="EMBL" id="RCML01001460">
    <property type="protein sequence ID" value="KAG2962443.1"/>
    <property type="molecule type" value="Genomic_DNA"/>
</dbReference>
<reference evidence="2" key="1">
    <citation type="submission" date="2018-10" db="EMBL/GenBank/DDBJ databases">
        <title>Effector identification in a new, highly contiguous assembly of the strawberry crown rot pathogen Phytophthora cactorum.</title>
        <authorList>
            <person name="Armitage A.D."/>
            <person name="Nellist C.F."/>
            <person name="Bates H."/>
            <person name="Vickerstaff R.J."/>
            <person name="Harrison R.J."/>
        </authorList>
    </citation>
    <scope>NUCLEOTIDE SEQUENCE</scope>
    <source>
        <strain evidence="2">P415</strain>
    </source>
</reference>
<accession>A0A8T1F2R3</accession>
<gene>
    <name evidence="2" type="ORF">PC118_g21425</name>
</gene>
<proteinExistence type="predicted"/>
<evidence type="ECO:0000313" key="3">
    <source>
        <dbReference type="Proteomes" id="UP000697107"/>
    </source>
</evidence>
<feature type="region of interest" description="Disordered" evidence="1">
    <location>
        <begin position="109"/>
        <end position="138"/>
    </location>
</feature>
<evidence type="ECO:0000313" key="2">
    <source>
        <dbReference type="EMBL" id="KAG2962443.1"/>
    </source>
</evidence>
<feature type="region of interest" description="Disordered" evidence="1">
    <location>
        <begin position="67"/>
        <end position="89"/>
    </location>
</feature>
<comment type="caution">
    <text evidence="2">The sequence shown here is derived from an EMBL/GenBank/DDBJ whole genome shotgun (WGS) entry which is preliminary data.</text>
</comment>
<feature type="region of interest" description="Disordered" evidence="1">
    <location>
        <begin position="22"/>
        <end position="50"/>
    </location>
</feature>
<protein>
    <submittedName>
        <fullName evidence="2">Uncharacterized protein</fullName>
    </submittedName>
</protein>
<sequence>MLAPRYVVTVRPAKISVRLNEKGEQRVHATRAHGTGERGNEECPTEEGASPTAAELLVVEELTAATAAAADTGKKEDAEYEEESTGEPEQVIAAGAVAETSDAVLIAELKGSDENDKEDNVDELRTARRRARKQAKRW</sequence>
<name>A0A8T1F2R3_9STRA</name>
<organism evidence="2 3">
    <name type="scientific">Phytophthora cactorum</name>
    <dbReference type="NCBI Taxonomy" id="29920"/>
    <lineage>
        <taxon>Eukaryota</taxon>
        <taxon>Sar</taxon>
        <taxon>Stramenopiles</taxon>
        <taxon>Oomycota</taxon>
        <taxon>Peronosporomycetes</taxon>
        <taxon>Peronosporales</taxon>
        <taxon>Peronosporaceae</taxon>
        <taxon>Phytophthora</taxon>
    </lineage>
</organism>
<evidence type="ECO:0000256" key="1">
    <source>
        <dbReference type="SAM" id="MobiDB-lite"/>
    </source>
</evidence>